<organism evidence="2 3">
    <name type="scientific">Thiorhodococcus mannitoliphagus</name>
    <dbReference type="NCBI Taxonomy" id="329406"/>
    <lineage>
        <taxon>Bacteria</taxon>
        <taxon>Pseudomonadati</taxon>
        <taxon>Pseudomonadota</taxon>
        <taxon>Gammaproteobacteria</taxon>
        <taxon>Chromatiales</taxon>
        <taxon>Chromatiaceae</taxon>
        <taxon>Thiorhodococcus</taxon>
    </lineage>
</organism>
<reference evidence="2 3" key="2">
    <citation type="submission" date="2020-02" db="EMBL/GenBank/DDBJ databases">
        <title>Genome sequences of Thiorhodococcus mannitoliphagus and Thiorhodococcus minor, purple sulfur photosynthetic bacteria in the gammaproteobacterial family, Chromatiaceae.</title>
        <authorList>
            <person name="Aviles F.A."/>
            <person name="Meyer T.E."/>
            <person name="Kyndt J.A."/>
        </authorList>
    </citation>
    <scope>NUCLEOTIDE SEQUENCE [LARGE SCALE GENOMIC DNA]</scope>
    <source>
        <strain evidence="2 3">DSM 18266</strain>
    </source>
</reference>
<feature type="domain" description="PilZ" evidence="1">
    <location>
        <begin position="12"/>
        <end position="120"/>
    </location>
</feature>
<dbReference type="Gene3D" id="2.40.10.220">
    <property type="entry name" value="predicted glycosyltransferase like domains"/>
    <property type="match status" value="1"/>
</dbReference>
<dbReference type="SUPFAM" id="SSF141371">
    <property type="entry name" value="PilZ domain-like"/>
    <property type="match status" value="1"/>
</dbReference>
<dbReference type="AlphaFoldDB" id="A0A6P1E1J9"/>
<sequence>MHESLRSSRTINRRRYFRRADNCQVQIQSIDAPLSATDACSHYCVSKDVSSGGVRLLADHPYPISAKVLLTMECRENGWTRIISRVGSIVWTKPATTEEHCQLGIQFADVDSPELQALEAASGFH</sequence>
<gene>
    <name evidence="2" type="ORF">G3480_23365</name>
</gene>
<dbReference type="RefSeq" id="WP_164656593.1">
    <property type="nucleotide sequence ID" value="NZ_JAAIJR010000168.1"/>
</dbReference>
<dbReference type="GO" id="GO:0035438">
    <property type="term" value="F:cyclic-di-GMP binding"/>
    <property type="evidence" value="ECO:0007669"/>
    <property type="project" value="InterPro"/>
</dbReference>
<dbReference type="EMBL" id="JAAIJR010000168">
    <property type="protein sequence ID" value="NEX23201.1"/>
    <property type="molecule type" value="Genomic_DNA"/>
</dbReference>
<evidence type="ECO:0000259" key="1">
    <source>
        <dbReference type="Pfam" id="PF07238"/>
    </source>
</evidence>
<evidence type="ECO:0000313" key="2">
    <source>
        <dbReference type="EMBL" id="NEX23201.1"/>
    </source>
</evidence>
<keyword evidence="3" id="KW-1185">Reference proteome</keyword>
<reference evidence="3" key="1">
    <citation type="journal article" date="2020" name="Microbiol. Resour. Announc.">
        <title>Draft Genome Sequences of Thiorhodococcus mannitoliphagus and Thiorhodococcus minor, Purple Sulfur Photosynthetic Bacteria in the Gammaproteobacterial Family Chromatiaceae.</title>
        <authorList>
            <person name="Aviles F.A."/>
            <person name="Meyer T.E."/>
            <person name="Kyndt J.A."/>
        </authorList>
    </citation>
    <scope>NUCLEOTIDE SEQUENCE [LARGE SCALE GENOMIC DNA]</scope>
    <source>
        <strain evidence="3">DSM 18266</strain>
    </source>
</reference>
<proteinExistence type="predicted"/>
<evidence type="ECO:0000313" key="3">
    <source>
        <dbReference type="Proteomes" id="UP000471640"/>
    </source>
</evidence>
<dbReference type="Proteomes" id="UP000471640">
    <property type="component" value="Unassembled WGS sequence"/>
</dbReference>
<name>A0A6P1E1J9_9GAMM</name>
<accession>A0A6P1E1J9</accession>
<protein>
    <submittedName>
        <fullName evidence="2">PilZ domain-containing protein</fullName>
    </submittedName>
</protein>
<dbReference type="InterPro" id="IPR009875">
    <property type="entry name" value="PilZ_domain"/>
</dbReference>
<dbReference type="Pfam" id="PF07238">
    <property type="entry name" value="PilZ"/>
    <property type="match status" value="1"/>
</dbReference>
<comment type="caution">
    <text evidence="2">The sequence shown here is derived from an EMBL/GenBank/DDBJ whole genome shotgun (WGS) entry which is preliminary data.</text>
</comment>